<dbReference type="AlphaFoldDB" id="Q2LET6"/>
<protein>
    <submittedName>
        <fullName evidence="2">PRL2-16</fullName>
    </submittedName>
</protein>
<accession>Q2LET6</accession>
<gene>
    <name evidence="2" type="ORF">pRL2.16</name>
</gene>
<sequence>MAGPPLHRPHGAPDHPGVPPPRPRLKRRPDAARAGDEATAPGPPGRSPAGDAITSGSTTPKEKTPVHVAEYENESGVIPTYRKRCAPEGLLTRRQLRARGLRPNGHDPVAQIRYWRHGWRYAYLYDVSKAAPVRPMTPGRWASIAAMLAARMTCPLCGWLREEFIPPSVGHCTHCTCREPGCKACDTGAARPEAPDQNPPDQPSRPPMMAA</sequence>
<feature type="region of interest" description="Disordered" evidence="1">
    <location>
        <begin position="1"/>
        <end position="65"/>
    </location>
</feature>
<reference evidence="2" key="1">
    <citation type="journal article" date="2006" name="Appl. Environ. Microbiol.">
        <title>Diversity of telomere palindromic sequences and replication genes among Streptomyces linear plasmids.</title>
        <authorList>
            <person name="Zhang R."/>
            <person name="Yang Y."/>
            <person name="Fang P."/>
            <person name="Jiang C."/>
            <person name="Xu L."/>
            <person name="Zhu Y."/>
            <person name="Shen M."/>
            <person name="Xia H."/>
            <person name="Zhao J."/>
            <person name="Chen T."/>
            <person name="Qin Z."/>
        </authorList>
    </citation>
    <scope>NUCLEOTIDE SEQUENCE</scope>
    <source>
        <strain evidence="2">44414</strain>
        <plasmid evidence="2">pRL2</plasmid>
    </source>
</reference>
<feature type="compositionally biased region" description="Pro residues" evidence="1">
    <location>
        <begin position="197"/>
        <end position="211"/>
    </location>
</feature>
<dbReference type="InterPro" id="IPR048142">
    <property type="entry name" value="QRL_CxxC_CxxC"/>
</dbReference>
<organism evidence="2">
    <name type="scientific">Streptomyces sp. 44414</name>
    <dbReference type="NCBI Taxonomy" id="364103"/>
    <lineage>
        <taxon>Bacteria</taxon>
        <taxon>Bacillati</taxon>
        <taxon>Actinomycetota</taxon>
        <taxon>Actinomycetes</taxon>
        <taxon>Kitasatosporales</taxon>
        <taxon>Streptomycetaceae</taxon>
        <taxon>Streptomyces</taxon>
    </lineage>
</organism>
<name>Q2LET6_9ACTN</name>
<feature type="region of interest" description="Disordered" evidence="1">
    <location>
        <begin position="187"/>
        <end position="211"/>
    </location>
</feature>
<evidence type="ECO:0000313" key="2">
    <source>
        <dbReference type="EMBL" id="ABC67379.1"/>
    </source>
</evidence>
<keyword evidence="2" id="KW-0614">Plasmid</keyword>
<proteinExistence type="predicted"/>
<dbReference type="NCBIfam" id="NF041638">
    <property type="entry name" value="QRL_CxxC_CxxC"/>
    <property type="match status" value="1"/>
</dbReference>
<dbReference type="EMBL" id="DQ322650">
    <property type="protein sequence ID" value="ABC67379.1"/>
    <property type="molecule type" value="Genomic_DNA"/>
</dbReference>
<geneLocation type="plasmid" evidence="2">
    <name>pRL2</name>
</geneLocation>
<evidence type="ECO:0000256" key="1">
    <source>
        <dbReference type="SAM" id="MobiDB-lite"/>
    </source>
</evidence>